<evidence type="ECO:0000256" key="1">
    <source>
        <dbReference type="SAM" id="MobiDB-lite"/>
    </source>
</evidence>
<feature type="region of interest" description="Disordered" evidence="1">
    <location>
        <begin position="1"/>
        <end position="28"/>
    </location>
</feature>
<name>A0A1E1WFR1_PECGO</name>
<evidence type="ECO:0000313" key="2">
    <source>
        <dbReference type="EMBL" id="JAT85809.1"/>
    </source>
</evidence>
<dbReference type="EMBL" id="GDQN01005245">
    <property type="protein sequence ID" value="JAT85809.1"/>
    <property type="molecule type" value="Transcribed_RNA"/>
</dbReference>
<proteinExistence type="predicted"/>
<organism evidence="2">
    <name type="scientific">Pectinophora gossypiella</name>
    <name type="common">Cotton pink bollworm</name>
    <name type="synonym">Depressaria gossypiella</name>
    <dbReference type="NCBI Taxonomy" id="13191"/>
    <lineage>
        <taxon>Eukaryota</taxon>
        <taxon>Metazoa</taxon>
        <taxon>Ecdysozoa</taxon>
        <taxon>Arthropoda</taxon>
        <taxon>Hexapoda</taxon>
        <taxon>Insecta</taxon>
        <taxon>Pterygota</taxon>
        <taxon>Neoptera</taxon>
        <taxon>Endopterygota</taxon>
        <taxon>Lepidoptera</taxon>
        <taxon>Glossata</taxon>
        <taxon>Ditrysia</taxon>
        <taxon>Gelechioidea</taxon>
        <taxon>Gelechiidae</taxon>
        <taxon>Apatetrinae</taxon>
        <taxon>Pectinophora</taxon>
    </lineage>
</organism>
<reference evidence="2" key="1">
    <citation type="submission" date="2015-09" db="EMBL/GenBank/DDBJ databases">
        <title>De novo assembly of Pectinophora gossypiella (Pink Bollworm) gut transcriptome.</title>
        <authorList>
            <person name="Tassone E.E."/>
        </authorList>
    </citation>
    <scope>NUCLEOTIDE SEQUENCE</scope>
</reference>
<sequence length="120" mass="13677">MRQATAGDTTSDATGEVADETRRLTRHEPLCHGTARAFERRLTRYLTRPLRPGSIDAEISGEQRRCADLTNHSVRENENRRRTVSHSLMVIGRLLHISAPHSSAPRQWKRSLMPSFYLKA</sequence>
<feature type="compositionally biased region" description="Basic and acidic residues" evidence="1">
    <location>
        <begin position="19"/>
        <end position="28"/>
    </location>
</feature>
<feature type="compositionally biased region" description="Low complexity" evidence="1">
    <location>
        <begin position="1"/>
        <end position="15"/>
    </location>
</feature>
<feature type="non-terminal residue" evidence="2">
    <location>
        <position position="120"/>
    </location>
</feature>
<gene>
    <name evidence="2" type="ORF">g.16131</name>
</gene>
<dbReference type="AlphaFoldDB" id="A0A1E1WFR1"/>
<accession>A0A1E1WFR1</accession>
<protein>
    <submittedName>
        <fullName evidence="2">Uncharacterized protein</fullName>
    </submittedName>
</protein>